<dbReference type="GO" id="GO:0002098">
    <property type="term" value="P:tRNA wobble uridine modification"/>
    <property type="evidence" value="ECO:0007669"/>
    <property type="project" value="TreeGrafter"/>
</dbReference>
<evidence type="ECO:0000256" key="9">
    <source>
        <dbReference type="ARBA" id="ARBA00023134"/>
    </source>
</evidence>
<feature type="binding site" evidence="10">
    <location>
        <position position="251"/>
    </location>
    <ligand>
        <name>K(+)</name>
        <dbReference type="ChEBI" id="CHEBI:29103"/>
    </ligand>
</feature>
<evidence type="ECO:0000256" key="7">
    <source>
        <dbReference type="ARBA" id="ARBA00022842"/>
    </source>
</evidence>
<dbReference type="EMBL" id="DVOD01000046">
    <property type="protein sequence ID" value="HIU92692.1"/>
    <property type="molecule type" value="Genomic_DNA"/>
</dbReference>
<dbReference type="Pfam" id="PF01926">
    <property type="entry name" value="MMR_HSR1"/>
    <property type="match status" value="1"/>
</dbReference>
<dbReference type="InterPro" id="IPR027417">
    <property type="entry name" value="P-loop_NTPase"/>
</dbReference>
<dbReference type="Proteomes" id="UP000886748">
    <property type="component" value="Unassembled WGS sequence"/>
</dbReference>
<organism evidence="13 14">
    <name type="scientific">Candidatus Limenecus avicola</name>
    <dbReference type="NCBI Taxonomy" id="2840847"/>
    <lineage>
        <taxon>Bacteria</taxon>
        <taxon>Bacillati</taxon>
        <taxon>Bacillota</taxon>
        <taxon>Clostridia</taxon>
        <taxon>Eubacteriales</taxon>
        <taxon>Clostridiaceae</taxon>
        <taxon>Clostridiaceae incertae sedis</taxon>
        <taxon>Candidatus Limenecus</taxon>
    </lineage>
</organism>
<evidence type="ECO:0000256" key="5">
    <source>
        <dbReference type="ARBA" id="ARBA00022741"/>
    </source>
</evidence>
<dbReference type="PANTHER" id="PTHR42714:SF2">
    <property type="entry name" value="TRNA MODIFICATION GTPASE GTPBP3, MITOCHONDRIAL"/>
    <property type="match status" value="1"/>
</dbReference>
<keyword evidence="8 10" id="KW-0630">Potassium</keyword>
<dbReference type="FunFam" id="3.30.1360.120:FF:000003">
    <property type="entry name" value="tRNA modification GTPase MnmE"/>
    <property type="match status" value="1"/>
</dbReference>
<keyword evidence="5 10" id="KW-0547">Nucleotide-binding</keyword>
<feature type="binding site" evidence="10">
    <location>
        <begin position="271"/>
        <end position="274"/>
    </location>
    <ligand>
        <name>GTP</name>
        <dbReference type="ChEBI" id="CHEBI:37565"/>
    </ligand>
</feature>
<reference evidence="13" key="1">
    <citation type="submission" date="2020-10" db="EMBL/GenBank/DDBJ databases">
        <authorList>
            <person name="Gilroy R."/>
        </authorList>
    </citation>
    <scope>NUCLEOTIDE SEQUENCE</scope>
    <source>
        <strain evidence="13">CHK154-7741</strain>
    </source>
</reference>
<evidence type="ECO:0000313" key="13">
    <source>
        <dbReference type="EMBL" id="HIU92692.1"/>
    </source>
</evidence>
<dbReference type="SUPFAM" id="SSF52540">
    <property type="entry name" value="P-loop containing nucleoside triphosphate hydrolases"/>
    <property type="match status" value="1"/>
</dbReference>
<feature type="binding site" evidence="10">
    <location>
        <begin position="227"/>
        <end position="232"/>
    </location>
    <ligand>
        <name>GTP</name>
        <dbReference type="ChEBI" id="CHEBI:37565"/>
    </ligand>
</feature>
<dbReference type="GO" id="GO:0046872">
    <property type="term" value="F:metal ion binding"/>
    <property type="evidence" value="ECO:0007669"/>
    <property type="project" value="UniProtKB-KW"/>
</dbReference>
<feature type="domain" description="TrmE-type G" evidence="12">
    <location>
        <begin position="217"/>
        <end position="368"/>
    </location>
</feature>
<feature type="binding site" evidence="10">
    <location>
        <begin position="246"/>
        <end position="252"/>
    </location>
    <ligand>
        <name>GTP</name>
        <dbReference type="ChEBI" id="CHEBI:37565"/>
    </ligand>
</feature>
<proteinExistence type="inferred from homology"/>
<evidence type="ECO:0000259" key="12">
    <source>
        <dbReference type="PROSITE" id="PS51709"/>
    </source>
</evidence>
<comment type="caution">
    <text evidence="10">Lacks conserved residue(s) required for the propagation of feature annotation.</text>
</comment>
<keyword evidence="9 10" id="KW-0342">GTP-binding</keyword>
<evidence type="ECO:0000256" key="6">
    <source>
        <dbReference type="ARBA" id="ARBA00022801"/>
    </source>
</evidence>
<evidence type="ECO:0000256" key="8">
    <source>
        <dbReference type="ARBA" id="ARBA00022958"/>
    </source>
</evidence>
<evidence type="ECO:0000256" key="4">
    <source>
        <dbReference type="ARBA" id="ARBA00022723"/>
    </source>
</evidence>
<dbReference type="CDD" id="cd14858">
    <property type="entry name" value="TrmE_N"/>
    <property type="match status" value="1"/>
</dbReference>
<accession>A0A9D1N0T1</accession>
<feature type="binding site" evidence="10">
    <location>
        <position position="83"/>
    </location>
    <ligand>
        <name>(6S)-5-formyl-5,6,7,8-tetrahydrofolate</name>
        <dbReference type="ChEBI" id="CHEBI:57457"/>
    </ligand>
</feature>
<dbReference type="InterPro" id="IPR004520">
    <property type="entry name" value="GTPase_MnmE"/>
</dbReference>
<dbReference type="GO" id="GO:0005525">
    <property type="term" value="F:GTP binding"/>
    <property type="evidence" value="ECO:0007669"/>
    <property type="project" value="UniProtKB-UniRule"/>
</dbReference>
<keyword evidence="4 10" id="KW-0479">Metal-binding</keyword>
<comment type="subunit">
    <text evidence="10">Homodimer. Heterotetramer of two MnmE and two MnmG subunits.</text>
</comment>
<dbReference type="PROSITE" id="PS51709">
    <property type="entry name" value="G_TRME"/>
    <property type="match status" value="1"/>
</dbReference>
<keyword evidence="2 10" id="KW-0963">Cytoplasm</keyword>
<dbReference type="AlphaFoldDB" id="A0A9D1N0T1"/>
<dbReference type="Pfam" id="PF12631">
    <property type="entry name" value="MnmE_helical"/>
    <property type="match status" value="1"/>
</dbReference>
<protein>
    <recommendedName>
        <fullName evidence="10">tRNA modification GTPase MnmE</fullName>
        <ecNumber evidence="10">3.6.-.-</ecNumber>
    </recommendedName>
</protein>
<name>A0A9D1N0T1_9CLOT</name>
<feature type="binding site" evidence="10">
    <location>
        <position position="227"/>
    </location>
    <ligand>
        <name>K(+)</name>
        <dbReference type="ChEBI" id="CHEBI:29103"/>
    </ligand>
</feature>
<dbReference type="GO" id="GO:0030488">
    <property type="term" value="P:tRNA methylation"/>
    <property type="evidence" value="ECO:0007669"/>
    <property type="project" value="TreeGrafter"/>
</dbReference>
<dbReference type="PANTHER" id="PTHR42714">
    <property type="entry name" value="TRNA MODIFICATION GTPASE GTPBP3"/>
    <property type="match status" value="1"/>
</dbReference>
<gene>
    <name evidence="10 13" type="primary">mnmE</name>
    <name evidence="10" type="synonym">trmE</name>
    <name evidence="13" type="ORF">IAD26_06100</name>
</gene>
<comment type="caution">
    <text evidence="13">The sequence shown here is derived from an EMBL/GenBank/DDBJ whole genome shotgun (WGS) entry which is preliminary data.</text>
</comment>
<feature type="binding site" evidence="10">
    <location>
        <position position="231"/>
    </location>
    <ligand>
        <name>Mg(2+)</name>
        <dbReference type="ChEBI" id="CHEBI:18420"/>
    </ligand>
</feature>
<dbReference type="Gene3D" id="3.30.1360.120">
    <property type="entry name" value="Probable tRNA modification gtpase trme, domain 1"/>
    <property type="match status" value="1"/>
</dbReference>
<keyword evidence="7 10" id="KW-0460">Magnesium</keyword>
<dbReference type="Gene3D" id="1.20.120.430">
    <property type="entry name" value="tRNA modification GTPase MnmE domain 2"/>
    <property type="match status" value="1"/>
</dbReference>
<feature type="binding site" evidence="10">
    <location>
        <position position="248"/>
    </location>
    <ligand>
        <name>K(+)</name>
        <dbReference type="ChEBI" id="CHEBI:29103"/>
    </ligand>
</feature>
<dbReference type="CDD" id="cd04164">
    <property type="entry name" value="trmE"/>
    <property type="match status" value="1"/>
</dbReference>
<dbReference type="NCBIfam" id="TIGR00450">
    <property type="entry name" value="mnmE_trmE_thdF"/>
    <property type="match status" value="1"/>
</dbReference>
<feature type="binding site" evidence="10">
    <location>
        <position position="246"/>
    </location>
    <ligand>
        <name>K(+)</name>
        <dbReference type="ChEBI" id="CHEBI:29103"/>
    </ligand>
</feature>
<dbReference type="InterPro" id="IPR005225">
    <property type="entry name" value="Small_GTP-bd"/>
</dbReference>
<evidence type="ECO:0000313" key="14">
    <source>
        <dbReference type="Proteomes" id="UP000886748"/>
    </source>
</evidence>
<feature type="binding site" evidence="10">
    <location>
        <position position="122"/>
    </location>
    <ligand>
        <name>(6S)-5-formyl-5,6,7,8-tetrahydrofolate</name>
        <dbReference type="ChEBI" id="CHEBI:57457"/>
    </ligand>
</feature>
<dbReference type="InterPro" id="IPR018948">
    <property type="entry name" value="GTP-bd_TrmE_N"/>
</dbReference>
<sequence>MNINYEFETISAIATPLGAGGVGVIRLSGSDAFKIIEKIFSKKELQPGRICHGWIIDNKKKIDEVIVLPFKNPNSYTGEDVIEIQCHGGPKVVKQILDLTLKNGARLAQKGEFTKRAFLNKKLDLSQAEAVLDIIHAKTSNFAQKSANNLSGALAQQIKQIKDSLFTLYSRIIAAVDFPEDVKEPEYSYLIEECQKNISNIERILKNANASNIMRQGIKIAIAGCPNAGKSSLFNALLNIERAIVTEIPGTTRDVIQESVDIDGIPATLIDTAGIRDNEEVDKVEAIGIEYTKNCVENADLILFLFDWSKGFDENDALIYEMIENKPHIKIATKADIAEVPNPEALNISSKTGYNIEELKEKIKEAVLDKNSLETEFVTNQRQQECLTNAKNALTNALFAAQNGELQDLISIDIKAALLSLDEITGEVITDEILENIFEHFCIGK</sequence>
<dbReference type="GO" id="GO:0003924">
    <property type="term" value="F:GTPase activity"/>
    <property type="evidence" value="ECO:0007669"/>
    <property type="project" value="UniProtKB-UniRule"/>
</dbReference>
<dbReference type="GO" id="GO:0005829">
    <property type="term" value="C:cytosol"/>
    <property type="evidence" value="ECO:0007669"/>
    <property type="project" value="TreeGrafter"/>
</dbReference>
<comment type="similarity">
    <text evidence="1 10 11">Belongs to the TRAFAC class TrmE-Era-EngA-EngB-Septin-like GTPase superfamily. TrmE GTPase family.</text>
</comment>
<feature type="binding site" evidence="10">
    <location>
        <position position="26"/>
    </location>
    <ligand>
        <name>(6S)-5-formyl-5,6,7,8-tetrahydrofolate</name>
        <dbReference type="ChEBI" id="CHEBI:57457"/>
    </ligand>
</feature>
<evidence type="ECO:0000256" key="2">
    <source>
        <dbReference type="ARBA" id="ARBA00022490"/>
    </source>
</evidence>
<dbReference type="InterPro" id="IPR006073">
    <property type="entry name" value="GTP-bd"/>
</dbReference>
<evidence type="ECO:0000256" key="3">
    <source>
        <dbReference type="ARBA" id="ARBA00022694"/>
    </source>
</evidence>
<dbReference type="HAMAP" id="MF_00379">
    <property type="entry name" value="GTPase_MnmE"/>
    <property type="match status" value="1"/>
</dbReference>
<keyword evidence="6 10" id="KW-0378">Hydrolase</keyword>
<keyword evidence="3 10" id="KW-0819">tRNA processing</keyword>
<dbReference type="FunFam" id="3.40.50.300:FF:001376">
    <property type="entry name" value="tRNA modification GTPase MnmE"/>
    <property type="match status" value="1"/>
</dbReference>
<dbReference type="NCBIfam" id="NF003661">
    <property type="entry name" value="PRK05291.1-3"/>
    <property type="match status" value="1"/>
</dbReference>
<evidence type="ECO:0000256" key="10">
    <source>
        <dbReference type="HAMAP-Rule" id="MF_00379"/>
    </source>
</evidence>
<dbReference type="GO" id="GO:0042802">
    <property type="term" value="F:identical protein binding"/>
    <property type="evidence" value="ECO:0007669"/>
    <property type="project" value="UniProtKB-ARBA"/>
</dbReference>
<evidence type="ECO:0000256" key="11">
    <source>
        <dbReference type="RuleBase" id="RU003313"/>
    </source>
</evidence>
<feature type="binding site" evidence="10">
    <location>
        <position position="252"/>
    </location>
    <ligand>
        <name>Mg(2+)</name>
        <dbReference type="ChEBI" id="CHEBI:18420"/>
    </ligand>
</feature>
<feature type="binding site" evidence="10">
    <location>
        <position position="445"/>
    </location>
    <ligand>
        <name>(6S)-5-formyl-5,6,7,8-tetrahydrofolate</name>
        <dbReference type="ChEBI" id="CHEBI:57457"/>
    </ligand>
</feature>
<dbReference type="InterPro" id="IPR031168">
    <property type="entry name" value="G_TrmE"/>
</dbReference>
<comment type="function">
    <text evidence="10">Exhibits a very high intrinsic GTPase hydrolysis rate. Involved in the addition of a carboxymethylaminomethyl (cmnm) group at the wobble position (U34) of certain tRNAs, forming tRNA-cmnm(5)s(2)U34.</text>
</comment>
<dbReference type="InterPro" id="IPR027368">
    <property type="entry name" value="MnmE_dom2"/>
</dbReference>
<dbReference type="InterPro" id="IPR027266">
    <property type="entry name" value="TrmE/GcvT-like"/>
</dbReference>
<dbReference type="Pfam" id="PF10396">
    <property type="entry name" value="TrmE_N"/>
    <property type="match status" value="1"/>
</dbReference>
<dbReference type="InterPro" id="IPR025867">
    <property type="entry name" value="MnmE_helical"/>
</dbReference>
<comment type="cofactor">
    <cofactor evidence="10">
        <name>K(+)</name>
        <dbReference type="ChEBI" id="CHEBI:29103"/>
    </cofactor>
    <text evidence="10">Binds 1 potassium ion per subunit.</text>
</comment>
<evidence type="ECO:0000256" key="1">
    <source>
        <dbReference type="ARBA" id="ARBA00011043"/>
    </source>
</evidence>
<dbReference type="EC" id="3.6.-.-" evidence="10"/>
<dbReference type="NCBIfam" id="TIGR00231">
    <property type="entry name" value="small_GTP"/>
    <property type="match status" value="1"/>
</dbReference>
<reference evidence="13" key="2">
    <citation type="journal article" date="2021" name="PeerJ">
        <title>Extensive microbial diversity within the chicken gut microbiome revealed by metagenomics and culture.</title>
        <authorList>
            <person name="Gilroy R."/>
            <person name="Ravi A."/>
            <person name="Getino M."/>
            <person name="Pursley I."/>
            <person name="Horton D.L."/>
            <person name="Alikhan N.F."/>
            <person name="Baker D."/>
            <person name="Gharbi K."/>
            <person name="Hall N."/>
            <person name="Watson M."/>
            <person name="Adriaenssens E.M."/>
            <person name="Foster-Nyarko E."/>
            <person name="Jarju S."/>
            <person name="Secka A."/>
            <person name="Antonio M."/>
            <person name="Oren A."/>
            <person name="Chaudhuri R.R."/>
            <person name="La Ragione R."/>
            <person name="Hildebrand F."/>
            <person name="Pallen M.J."/>
        </authorList>
    </citation>
    <scope>NUCLEOTIDE SEQUENCE</scope>
    <source>
        <strain evidence="13">CHK154-7741</strain>
    </source>
</reference>
<comment type="subcellular location">
    <subcellularLocation>
        <location evidence="10">Cytoplasm</location>
    </subcellularLocation>
</comment>
<dbReference type="Gene3D" id="3.40.50.300">
    <property type="entry name" value="P-loop containing nucleotide triphosphate hydrolases"/>
    <property type="match status" value="1"/>
</dbReference>